<dbReference type="AlphaFoldDB" id="A0A1Y2FM47"/>
<evidence type="ECO:0000313" key="3">
    <source>
        <dbReference type="Proteomes" id="UP000193685"/>
    </source>
</evidence>
<proteinExistence type="predicted"/>
<accession>A0A1Y2FM47</accession>
<comment type="caution">
    <text evidence="2">The sequence shown here is derived from an EMBL/GenBank/DDBJ whole genome shotgun (WGS) entry which is preliminary data.</text>
</comment>
<dbReference type="EMBL" id="MCFI01000005">
    <property type="protein sequence ID" value="ORY85052.1"/>
    <property type="molecule type" value="Genomic_DNA"/>
</dbReference>
<keyword evidence="3" id="KW-1185">Reference proteome</keyword>
<dbReference type="RefSeq" id="XP_040726835.1">
    <property type="nucleotide sequence ID" value="XM_040868963.1"/>
</dbReference>
<sequence>MELWPRTPLRDATWNNITAHARTTVIHKLETAVPVLGRAHGHCIALTICQHHTEVMNEARDCYCCSSQDDDISHEQDVAHGVSSARVDNENTRCETPASIFSEDNGID</sequence>
<evidence type="ECO:0000256" key="1">
    <source>
        <dbReference type="SAM" id="MobiDB-lite"/>
    </source>
</evidence>
<organism evidence="2 3">
    <name type="scientific">Protomyces lactucae-debilis</name>
    <dbReference type="NCBI Taxonomy" id="2754530"/>
    <lineage>
        <taxon>Eukaryota</taxon>
        <taxon>Fungi</taxon>
        <taxon>Dikarya</taxon>
        <taxon>Ascomycota</taxon>
        <taxon>Taphrinomycotina</taxon>
        <taxon>Taphrinomycetes</taxon>
        <taxon>Taphrinales</taxon>
        <taxon>Protomycetaceae</taxon>
        <taxon>Protomyces</taxon>
    </lineage>
</organism>
<gene>
    <name evidence="2" type="ORF">BCR37DRAFT_378062</name>
</gene>
<protein>
    <submittedName>
        <fullName evidence="2">Uncharacterized protein</fullName>
    </submittedName>
</protein>
<reference evidence="2 3" key="1">
    <citation type="submission" date="2016-07" db="EMBL/GenBank/DDBJ databases">
        <title>Pervasive Adenine N6-methylation of Active Genes in Fungi.</title>
        <authorList>
            <consortium name="DOE Joint Genome Institute"/>
            <person name="Mondo S.J."/>
            <person name="Dannebaum R.O."/>
            <person name="Kuo R.C."/>
            <person name="Labutti K."/>
            <person name="Haridas S."/>
            <person name="Kuo A."/>
            <person name="Salamov A."/>
            <person name="Ahrendt S.R."/>
            <person name="Lipzen A."/>
            <person name="Sullivan W."/>
            <person name="Andreopoulos W.B."/>
            <person name="Clum A."/>
            <person name="Lindquist E."/>
            <person name="Daum C."/>
            <person name="Ramamoorthy G.K."/>
            <person name="Gryganskyi A."/>
            <person name="Culley D."/>
            <person name="Magnuson J.K."/>
            <person name="James T.Y."/>
            <person name="O'Malley M.A."/>
            <person name="Stajich J.E."/>
            <person name="Spatafora J.W."/>
            <person name="Visel A."/>
            <person name="Grigoriev I.V."/>
        </authorList>
    </citation>
    <scope>NUCLEOTIDE SEQUENCE [LARGE SCALE GENOMIC DNA]</scope>
    <source>
        <strain evidence="2 3">12-1054</strain>
    </source>
</reference>
<dbReference type="Proteomes" id="UP000193685">
    <property type="component" value="Unassembled WGS sequence"/>
</dbReference>
<evidence type="ECO:0000313" key="2">
    <source>
        <dbReference type="EMBL" id="ORY85052.1"/>
    </source>
</evidence>
<name>A0A1Y2FM47_PROLT</name>
<dbReference type="GeneID" id="63785562"/>
<feature type="region of interest" description="Disordered" evidence="1">
    <location>
        <begin position="76"/>
        <end position="108"/>
    </location>
</feature>